<dbReference type="Proteomes" id="UP001148786">
    <property type="component" value="Unassembled WGS sequence"/>
</dbReference>
<comment type="caution">
    <text evidence="1">The sequence shown here is derived from an EMBL/GenBank/DDBJ whole genome shotgun (WGS) entry which is preliminary data.</text>
</comment>
<proteinExistence type="predicted"/>
<evidence type="ECO:0000313" key="1">
    <source>
        <dbReference type="EMBL" id="KAJ3506290.1"/>
    </source>
</evidence>
<reference evidence="1" key="1">
    <citation type="submission" date="2022-07" db="EMBL/GenBank/DDBJ databases">
        <title>Genome Sequence of Agrocybe chaxingu.</title>
        <authorList>
            <person name="Buettner E."/>
        </authorList>
    </citation>
    <scope>NUCLEOTIDE SEQUENCE</scope>
    <source>
        <strain evidence="1">MP-N11</strain>
    </source>
</reference>
<gene>
    <name evidence="1" type="ORF">NLJ89_g6954</name>
</gene>
<organism evidence="1 2">
    <name type="scientific">Agrocybe chaxingu</name>
    <dbReference type="NCBI Taxonomy" id="84603"/>
    <lineage>
        <taxon>Eukaryota</taxon>
        <taxon>Fungi</taxon>
        <taxon>Dikarya</taxon>
        <taxon>Basidiomycota</taxon>
        <taxon>Agaricomycotina</taxon>
        <taxon>Agaricomycetes</taxon>
        <taxon>Agaricomycetidae</taxon>
        <taxon>Agaricales</taxon>
        <taxon>Agaricineae</taxon>
        <taxon>Strophariaceae</taxon>
        <taxon>Agrocybe</taxon>
    </lineage>
</organism>
<evidence type="ECO:0000313" key="2">
    <source>
        <dbReference type="Proteomes" id="UP001148786"/>
    </source>
</evidence>
<sequence>MQKKFARKIRRGYSCREDRRDIHGRRFFLKIDDGHKRRINLLENEMVRAAETIRMLETRAYSLFSEWKPDSSQLPRWGRMSRQAIGDAKKNPNHPEDADLIDMKAQVRKLPIVDAIIFTLDNNDKSNAFDHQAKE</sequence>
<protein>
    <submittedName>
        <fullName evidence="1">Uncharacterized protein</fullName>
    </submittedName>
</protein>
<keyword evidence="2" id="KW-1185">Reference proteome</keyword>
<name>A0A9W8MVX2_9AGAR</name>
<accession>A0A9W8MVX2</accession>
<dbReference type="AlphaFoldDB" id="A0A9W8MVX2"/>
<dbReference type="OrthoDB" id="2756263at2759"/>
<dbReference type="EMBL" id="JANKHO010000784">
    <property type="protein sequence ID" value="KAJ3506290.1"/>
    <property type="molecule type" value="Genomic_DNA"/>
</dbReference>